<proteinExistence type="predicted"/>
<evidence type="ECO:0000313" key="1">
    <source>
        <dbReference type="EMBL" id="KEK23942.1"/>
    </source>
</evidence>
<dbReference type="Proteomes" id="UP000027778">
    <property type="component" value="Unassembled WGS sequence"/>
</dbReference>
<keyword evidence="2" id="KW-1185">Reference proteome</keyword>
<protein>
    <submittedName>
        <fullName evidence="1">Uncharacterized protein</fullName>
    </submittedName>
</protein>
<reference evidence="1 2" key="1">
    <citation type="submission" date="2014-06" db="EMBL/GenBank/DDBJ databases">
        <title>Draft genome sequence of Bacillus gaemokensis JCM 15801 (MCCC 1A00707).</title>
        <authorList>
            <person name="Lai Q."/>
            <person name="Liu Y."/>
            <person name="Shao Z."/>
        </authorList>
    </citation>
    <scope>NUCLEOTIDE SEQUENCE [LARGE SCALE GENOMIC DNA]</scope>
    <source>
        <strain evidence="1 2">JCM 15801</strain>
    </source>
</reference>
<sequence length="208" mass="23280">MLAIKLSELHVPQGEKRKIREVFKSPQGMIEIYEPTMQDADLILDLQRGENPNLVDSQTLRLSGKVVLKHLFPMLTNISLEGMSDEELEDVIENPSLHFLLAQKFVSQIVSEVNKLYVEHIKDEIAKADSMLAQTEIINSIPTMIVEQAKRNPELADIARKVEASTEELDKRVAVAVADVESKISGVQSEITVTATEIPTVVTKTEYE</sequence>
<accession>A0A073KBZ3</accession>
<gene>
    <name evidence="1" type="ORF">BAGA_05855</name>
</gene>
<name>A0A073KBZ3_9BACI</name>
<dbReference type="AlphaFoldDB" id="A0A073KBZ3"/>
<organism evidence="1 2">
    <name type="scientific">Bacillus gaemokensis</name>
    <dbReference type="NCBI Taxonomy" id="574375"/>
    <lineage>
        <taxon>Bacteria</taxon>
        <taxon>Bacillati</taxon>
        <taxon>Bacillota</taxon>
        <taxon>Bacilli</taxon>
        <taxon>Bacillales</taxon>
        <taxon>Bacillaceae</taxon>
        <taxon>Bacillus</taxon>
        <taxon>Bacillus cereus group</taxon>
    </lineage>
</organism>
<dbReference type="STRING" id="574375.AZF08_20100"/>
<dbReference type="EMBL" id="JOTM01000011">
    <property type="protein sequence ID" value="KEK23942.1"/>
    <property type="molecule type" value="Genomic_DNA"/>
</dbReference>
<evidence type="ECO:0000313" key="2">
    <source>
        <dbReference type="Proteomes" id="UP000027778"/>
    </source>
</evidence>
<comment type="caution">
    <text evidence="1">The sequence shown here is derived from an EMBL/GenBank/DDBJ whole genome shotgun (WGS) entry which is preliminary data.</text>
</comment>